<feature type="region of interest" description="Disordered" evidence="2">
    <location>
        <begin position="447"/>
        <end position="466"/>
    </location>
</feature>
<feature type="region of interest" description="Disordered" evidence="2">
    <location>
        <begin position="573"/>
        <end position="599"/>
    </location>
</feature>
<evidence type="ECO:0000313" key="3">
    <source>
        <dbReference type="EMBL" id="CAF2051036.1"/>
    </source>
</evidence>
<keyword evidence="1" id="KW-0175">Coiled coil</keyword>
<dbReference type="Proteomes" id="UP000663824">
    <property type="component" value="Unassembled WGS sequence"/>
</dbReference>
<feature type="compositionally biased region" description="Basic and acidic residues" evidence="2">
    <location>
        <begin position="512"/>
        <end position="531"/>
    </location>
</feature>
<evidence type="ECO:0000256" key="2">
    <source>
        <dbReference type="SAM" id="MobiDB-lite"/>
    </source>
</evidence>
<evidence type="ECO:0000313" key="4">
    <source>
        <dbReference type="Proteomes" id="UP000663824"/>
    </source>
</evidence>
<proteinExistence type="predicted"/>
<reference evidence="3" key="1">
    <citation type="submission" date="2021-02" db="EMBL/GenBank/DDBJ databases">
        <authorList>
            <person name="Nowell W R."/>
        </authorList>
    </citation>
    <scope>NUCLEOTIDE SEQUENCE</scope>
</reference>
<feature type="compositionally biased region" description="Gly residues" evidence="2">
    <location>
        <begin position="532"/>
        <end position="547"/>
    </location>
</feature>
<name>A0A816PS16_9BILA</name>
<accession>A0A816PS16</accession>
<gene>
    <name evidence="3" type="ORF">MBJ925_LOCUS13019</name>
</gene>
<comment type="caution">
    <text evidence="3">The sequence shown here is derived from an EMBL/GenBank/DDBJ whole genome shotgun (WGS) entry which is preliminary data.</text>
</comment>
<feature type="compositionally biased region" description="Basic and acidic residues" evidence="2">
    <location>
        <begin position="455"/>
        <end position="466"/>
    </location>
</feature>
<organism evidence="3 4">
    <name type="scientific">Rotaria magnacalcarata</name>
    <dbReference type="NCBI Taxonomy" id="392030"/>
    <lineage>
        <taxon>Eukaryota</taxon>
        <taxon>Metazoa</taxon>
        <taxon>Spiralia</taxon>
        <taxon>Gnathifera</taxon>
        <taxon>Rotifera</taxon>
        <taxon>Eurotatoria</taxon>
        <taxon>Bdelloidea</taxon>
        <taxon>Philodinida</taxon>
        <taxon>Philodinidae</taxon>
        <taxon>Rotaria</taxon>
    </lineage>
</organism>
<feature type="coiled-coil region" evidence="1">
    <location>
        <begin position="848"/>
        <end position="879"/>
    </location>
</feature>
<sequence>MRKNVHDESDLKFSIAQDEEREKQLLEKLNKKQEEIFKNEQNLNRIMDELNRSEATYRKIIEDLEKKRANILDQLNNELRQLSDNMMTNERVIRKLQCQIEELNNNLKDENKDIDRTETELMITRKEKLKLANEKVNLEVEKKKILIDKTTHEEDNLKEKQAAIDRNQAWIKFIENLNEAFLSEKILQCKQKTSDEIKSIKILEELYQKLIGNSILNQFLFKDLNIQDVDEYVRRARSLREDENYNLFIKLKQTANSFLCPINGQLISELGLDADGKPIQVKKYKISANCSISYRATRQNLKDNIEREIKCQAGGLIFEQDYLKVKDSGVNSLDDLPMEIKPLIIDRIKINYQQHEWSNRLNSKYEKAVELLNQLKINYRDIVYFYIDQIEIQCRGTFLLDSNDYYPGVDLIIRARKMKCGKQGESVCLITSGSDAPEFVLSRASDGYQRRRHKNTPEGHSGFDGEFGRDGRHAGNIFIKIDETIEDLELLKSIELCGGKGGVGQLGGNGDKGCRGKDGENGVADDTRTKSGDGGNAGFSGCGGRAGKAGKLSISDTQGNLYELLKDRIRQDDGLPGKDPDLLSSSSPKGGEGGDPTIIGMDQIRNKRSCFHRTKIENGEVDIQHSLEKNPELRKEIEKSQKCGNRGLPEYVSVPFFLLAPLPLAPLPLLIDRTISYRKTKNEEQYKTQREVQIVKRDFANTSNLDQSISEKQNDLTEYIGKNHYEQRINKLKLDNQNIDNKLESYWSQLHSVEININIKGQHIQTLQSQINQCQNELTRLRQESLKLTENQTLKVGQELNLMTEQQNLRDRRNEKQLKQTISFSNLESYSELHKQYRTEYDRMKYSISKLQHNRQNLLKKRQDEKVDIENQLAILRGNLRNNRRKLTRFNDERLQLLKKLIILNEDMIQKAQQEEQHEHEHEINWLLDKNTDIPRIRKIDMVKVEQNAFTPFRQKSFYKNRNEKENDEERVWFHFHAFLIFLIEYFVNDDRSIGIIVCWLIKFDCKNIPYSDIINAVHEFSPESKNPLLDTLIGFESEHELVTIGEFNPYCLLKQSLKTVIVTLKHITETNLKDIRFNLNQIERYYRGIQNSYNIEIQKLNQIIESIKIESDHLKDVESNKLFIDFIREIELITIEKTLDKLDKHKRIYLLKNFKLILNYLISSTEEYIFSYLDSNFLAELSKLKEEFGTCNNSLLTRIETDLNNIREKKFLEESNTINDIEQIIALFDARRLFRLECASIDFHHSNVCLTPLESDMLQFNKHPNFPQLISLVKVFQTELIKKENSFYGKLTETDRKFFKIVTDNFDYFDPYSIESEMLDDFCNIVSQFSHLEISFLDLVQNLLKRIKNKIRLNPLMDSLKKKTLSPQYYHNIVNKLLSSYADFDDKKKHSIEEQVNQIEHNSNIQVVYREFCRLTSRQESYVRYNSSIITNQTDDELNEAAEDARFVEKIKESWAGFNIKKVTIETTLLQVFYELNSTHIDKTLRDRAKNDYKKQIEFILSQVTSDGSREKVYFMFLALGQHNYQCEDHDSETINRIYQTEVDDEEQRTKWIFANSQNYNWR</sequence>
<evidence type="ECO:0000256" key="1">
    <source>
        <dbReference type="SAM" id="Coils"/>
    </source>
</evidence>
<dbReference type="EMBL" id="CAJNRE010005918">
    <property type="protein sequence ID" value="CAF2051036.1"/>
    <property type="molecule type" value="Genomic_DNA"/>
</dbReference>
<feature type="coiled-coil region" evidence="1">
    <location>
        <begin position="722"/>
        <end position="791"/>
    </location>
</feature>
<feature type="coiled-coil region" evidence="1">
    <location>
        <begin position="15"/>
        <end position="134"/>
    </location>
</feature>
<feature type="region of interest" description="Disordered" evidence="2">
    <location>
        <begin position="511"/>
        <end position="548"/>
    </location>
</feature>
<protein>
    <submittedName>
        <fullName evidence="3">Uncharacterized protein</fullName>
    </submittedName>
</protein>